<dbReference type="Gene3D" id="3.40.190.10">
    <property type="entry name" value="Periplasmic binding protein-like II"/>
    <property type="match status" value="1"/>
</dbReference>
<dbReference type="InterPro" id="IPR011980">
    <property type="entry name" value="CntA-like"/>
</dbReference>
<dbReference type="SUPFAM" id="SSF53850">
    <property type="entry name" value="Periplasmic binding protein-like II"/>
    <property type="match status" value="1"/>
</dbReference>
<dbReference type="InterPro" id="IPR000914">
    <property type="entry name" value="SBP_5_dom"/>
</dbReference>
<evidence type="ECO:0000256" key="3">
    <source>
        <dbReference type="ARBA" id="ARBA00022729"/>
    </source>
</evidence>
<dbReference type="RefSeq" id="WP_044824285.1">
    <property type="nucleotide sequence ID" value="NZ_CP009687.1"/>
</dbReference>
<dbReference type="InterPro" id="IPR023765">
    <property type="entry name" value="SBP_5_CS"/>
</dbReference>
<dbReference type="GO" id="GO:0020037">
    <property type="term" value="F:heme binding"/>
    <property type="evidence" value="ECO:0007669"/>
    <property type="project" value="InterPro"/>
</dbReference>
<sequence length="539" mass="60327">MKKQKWYILLLSFILTASMLLAGCGSNNQPATGEGEDTATGEKVLTTSWPRDLGELNPHAYSPNQMFAQDMVYEALVTYGKGGEIEPQLAVDWEISPDGKEYIFQLREGVKFSDGSEFNAHIAKKNFDAVLANFERHSWLDLIAQIDDTEVIDEHTLKVVFKNPYYPALQELALIRPLRFLGEAGFPEDGSTAQRIEKPIGTGPWVLSEVVLGEYAVFTKNEYYWGTQPKVDKVVVKIIPDGETRAMAFEKKEIDLIYGSGLISLDSYKQLRDSGKYETGISQPLATRLLAINSNKGATKELAVRQAIQHAFDKQTLIDAVFYGTEVKADTLLAPNVPYCDLGLEPYNYEVEKANVLLDEAGWKLAEGKEFREKNGEVLEIDLSFDSDDTAQKSIAEVLQADLRKVGINLNLVGEERASHLQRQKDGNFNLIFSDSSGAPYDPHALVGSMRTPAHADYQAQIGLPMKAEIDAKITEVLISTDEEERQALYEYILGTLHEQAVYLPISYQTNIAVYHDYVSGVEFLETMYEIPFVNMDIK</sequence>
<dbReference type="Gene3D" id="3.10.105.10">
    <property type="entry name" value="Dipeptide-binding Protein, Domain 3"/>
    <property type="match status" value="1"/>
</dbReference>
<feature type="signal peptide" evidence="4">
    <location>
        <begin position="1"/>
        <end position="22"/>
    </location>
</feature>
<evidence type="ECO:0000256" key="1">
    <source>
        <dbReference type="ARBA" id="ARBA00004193"/>
    </source>
</evidence>
<feature type="chain" id="PRO_5039353563" evidence="4">
    <location>
        <begin position="23"/>
        <end position="539"/>
    </location>
</feature>
<organism evidence="6 7">
    <name type="scientific">Clostridium aceticum</name>
    <dbReference type="NCBI Taxonomy" id="84022"/>
    <lineage>
        <taxon>Bacteria</taxon>
        <taxon>Bacillati</taxon>
        <taxon>Bacillota</taxon>
        <taxon>Clostridia</taxon>
        <taxon>Eubacteriales</taxon>
        <taxon>Clostridiaceae</taxon>
        <taxon>Clostridium</taxon>
    </lineage>
</organism>
<dbReference type="KEGG" id="cace:CACET_c34270"/>
<dbReference type="AlphaFoldDB" id="A0A0G3WG52"/>
<dbReference type="PATRIC" id="fig|84022.6.peg.3507"/>
<dbReference type="Pfam" id="PF00496">
    <property type="entry name" value="SBP_bac_5"/>
    <property type="match status" value="1"/>
</dbReference>
<dbReference type="GO" id="GO:0016151">
    <property type="term" value="F:nickel cation binding"/>
    <property type="evidence" value="ECO:0007669"/>
    <property type="project" value="InterPro"/>
</dbReference>
<dbReference type="GO" id="GO:0043190">
    <property type="term" value="C:ATP-binding cassette (ABC) transporter complex"/>
    <property type="evidence" value="ECO:0007669"/>
    <property type="project" value="InterPro"/>
</dbReference>
<dbReference type="GO" id="GO:0030288">
    <property type="term" value="C:outer membrane-bounded periplasmic space"/>
    <property type="evidence" value="ECO:0007669"/>
    <property type="project" value="TreeGrafter"/>
</dbReference>
<dbReference type="STRING" id="84022.CACET_c34270"/>
<evidence type="ECO:0000256" key="2">
    <source>
        <dbReference type="ARBA" id="ARBA00005695"/>
    </source>
</evidence>
<accession>A0A0G3WG52</accession>
<protein>
    <submittedName>
        <fullName evidence="6">Nickel-binding periplasmic protein NikA</fullName>
    </submittedName>
</protein>
<dbReference type="NCBIfam" id="TIGR02294">
    <property type="entry name" value="nickel_nikA"/>
    <property type="match status" value="1"/>
</dbReference>
<dbReference type="EMBL" id="CP009687">
    <property type="protein sequence ID" value="AKL96870.1"/>
    <property type="molecule type" value="Genomic_DNA"/>
</dbReference>
<dbReference type="PIRSF" id="PIRSF002741">
    <property type="entry name" value="MppA"/>
    <property type="match status" value="1"/>
</dbReference>
<dbReference type="PROSITE" id="PS01040">
    <property type="entry name" value="SBP_BACTERIAL_5"/>
    <property type="match status" value="1"/>
</dbReference>
<dbReference type="InterPro" id="IPR039424">
    <property type="entry name" value="SBP_5"/>
</dbReference>
<reference evidence="6 7" key="1">
    <citation type="submission" date="2014-10" db="EMBL/GenBank/DDBJ databases">
        <title>Genome sequence of Clostridium aceticum DSM 1496.</title>
        <authorList>
            <person name="Poehlein A."/>
            <person name="Schiel-Bengelsdorf B."/>
            <person name="Gottschalk G."/>
            <person name="Duerre P."/>
            <person name="Daniel R."/>
        </authorList>
    </citation>
    <scope>NUCLEOTIDE SEQUENCE [LARGE SCALE GENOMIC DNA]</scope>
    <source>
        <strain evidence="6 7">DSM 1496</strain>
    </source>
</reference>
<dbReference type="InterPro" id="IPR030678">
    <property type="entry name" value="Peptide/Ni-bd"/>
</dbReference>
<comment type="similarity">
    <text evidence="2">Belongs to the bacterial solute-binding protein 5 family.</text>
</comment>
<dbReference type="OrthoDB" id="9772924at2"/>
<dbReference type="CDD" id="cd08489">
    <property type="entry name" value="PBP2_NikA"/>
    <property type="match status" value="1"/>
</dbReference>
<evidence type="ECO:0000259" key="5">
    <source>
        <dbReference type="Pfam" id="PF00496"/>
    </source>
</evidence>
<dbReference type="PANTHER" id="PTHR30290">
    <property type="entry name" value="PERIPLASMIC BINDING COMPONENT OF ABC TRANSPORTER"/>
    <property type="match status" value="1"/>
</dbReference>
<evidence type="ECO:0000313" key="6">
    <source>
        <dbReference type="EMBL" id="AKL96870.1"/>
    </source>
</evidence>
<dbReference type="GO" id="GO:0015833">
    <property type="term" value="P:peptide transport"/>
    <property type="evidence" value="ECO:0007669"/>
    <property type="project" value="TreeGrafter"/>
</dbReference>
<dbReference type="PANTHER" id="PTHR30290:SF37">
    <property type="entry name" value="NICKEL-BINDING PERIPLASMIC PROTEIN"/>
    <property type="match status" value="1"/>
</dbReference>
<evidence type="ECO:0000313" key="7">
    <source>
        <dbReference type="Proteomes" id="UP000035704"/>
    </source>
</evidence>
<gene>
    <name evidence="6" type="primary">nikA3</name>
    <name evidence="6" type="ORF">CACET_c34270</name>
</gene>
<evidence type="ECO:0000256" key="4">
    <source>
        <dbReference type="SAM" id="SignalP"/>
    </source>
</evidence>
<keyword evidence="7" id="KW-1185">Reference proteome</keyword>
<dbReference type="PROSITE" id="PS51257">
    <property type="entry name" value="PROKAR_LIPOPROTEIN"/>
    <property type="match status" value="1"/>
</dbReference>
<dbReference type="GO" id="GO:1904680">
    <property type="term" value="F:peptide transmembrane transporter activity"/>
    <property type="evidence" value="ECO:0007669"/>
    <property type="project" value="TreeGrafter"/>
</dbReference>
<comment type="subcellular location">
    <subcellularLocation>
        <location evidence="1">Cell membrane</location>
        <topology evidence="1">Lipid-anchor</topology>
    </subcellularLocation>
</comment>
<keyword evidence="3 4" id="KW-0732">Signal</keyword>
<feature type="domain" description="Solute-binding protein family 5" evidence="5">
    <location>
        <begin position="84"/>
        <end position="455"/>
    </location>
</feature>
<dbReference type="GO" id="GO:0015675">
    <property type="term" value="P:nickel cation transport"/>
    <property type="evidence" value="ECO:0007669"/>
    <property type="project" value="InterPro"/>
</dbReference>
<name>A0A0G3WG52_9CLOT</name>
<dbReference type="Proteomes" id="UP000035704">
    <property type="component" value="Chromosome"/>
</dbReference>
<proteinExistence type="inferred from homology"/>